<feature type="domain" description="N-acetyltransferase" evidence="3">
    <location>
        <begin position="3"/>
        <end position="149"/>
    </location>
</feature>
<proteinExistence type="predicted"/>
<accession>A0A640VTJ3</accession>
<dbReference type="AlphaFoldDB" id="A0A640VTJ3"/>
<dbReference type="GO" id="GO:0016747">
    <property type="term" value="F:acyltransferase activity, transferring groups other than amino-acyl groups"/>
    <property type="evidence" value="ECO:0007669"/>
    <property type="project" value="InterPro"/>
</dbReference>
<dbReference type="PANTHER" id="PTHR43877:SF2">
    <property type="entry name" value="AMINOALKYLPHOSPHONATE N-ACETYLTRANSFERASE-RELATED"/>
    <property type="match status" value="1"/>
</dbReference>
<keyword evidence="5" id="KW-1185">Reference proteome</keyword>
<keyword evidence="1 4" id="KW-0808">Transferase</keyword>
<keyword evidence="2" id="KW-0012">Acyltransferase</keyword>
<dbReference type="InterPro" id="IPR050832">
    <property type="entry name" value="Bact_Acetyltransf"/>
</dbReference>
<dbReference type="PANTHER" id="PTHR43877">
    <property type="entry name" value="AMINOALKYLPHOSPHONATE N-ACETYLTRANSFERASE-RELATED-RELATED"/>
    <property type="match status" value="1"/>
</dbReference>
<reference evidence="4 5" key="1">
    <citation type="submission" date="2019-12" db="EMBL/GenBank/DDBJ databases">
        <title>Roseobacter cerasinus sp. nov., isolated from seawater around aquaculture.</title>
        <authorList>
            <person name="Muramatsu S."/>
            <person name="Takabe Y."/>
            <person name="Mori K."/>
            <person name="Takaichi S."/>
            <person name="Hanada S."/>
        </authorList>
    </citation>
    <scope>NUCLEOTIDE SEQUENCE [LARGE SCALE GENOMIC DNA]</scope>
    <source>
        <strain evidence="4 5">AI77</strain>
    </source>
</reference>
<dbReference type="Proteomes" id="UP000436522">
    <property type="component" value="Unassembled WGS sequence"/>
</dbReference>
<gene>
    <name evidence="4" type="ORF">So717_31020</name>
</gene>
<sequence length="149" mass="16181">MSVTFRPATRDDVADVVALLQDDALGATREGLDLADYQLAFDRMCAEAGNHLLVGVLAGRIIATYQISFISGLSLRAARRAQIESVRVARDLRGHGIGRLMIEDAVARAKAAGCSLIQLTMNKSRTDSARFYQALGFTPSHIGYKRSLI</sequence>
<protein>
    <submittedName>
        <fullName evidence="4">N-acetyltransferase</fullName>
    </submittedName>
</protein>
<evidence type="ECO:0000256" key="2">
    <source>
        <dbReference type="ARBA" id="ARBA00023315"/>
    </source>
</evidence>
<dbReference type="Pfam" id="PF00583">
    <property type="entry name" value="Acetyltransf_1"/>
    <property type="match status" value="1"/>
</dbReference>
<dbReference type="OrthoDB" id="9789603at2"/>
<dbReference type="InterPro" id="IPR000182">
    <property type="entry name" value="GNAT_dom"/>
</dbReference>
<evidence type="ECO:0000259" key="3">
    <source>
        <dbReference type="PROSITE" id="PS51186"/>
    </source>
</evidence>
<comment type="caution">
    <text evidence="4">The sequence shown here is derived from an EMBL/GenBank/DDBJ whole genome shotgun (WGS) entry which is preliminary data.</text>
</comment>
<dbReference type="EMBL" id="BLIV01000006">
    <property type="protein sequence ID" value="GFE51349.1"/>
    <property type="molecule type" value="Genomic_DNA"/>
</dbReference>
<organism evidence="4 5">
    <name type="scientific">Roseobacter cerasinus</name>
    <dbReference type="NCBI Taxonomy" id="2602289"/>
    <lineage>
        <taxon>Bacteria</taxon>
        <taxon>Pseudomonadati</taxon>
        <taxon>Pseudomonadota</taxon>
        <taxon>Alphaproteobacteria</taxon>
        <taxon>Rhodobacterales</taxon>
        <taxon>Roseobacteraceae</taxon>
        <taxon>Roseobacter</taxon>
    </lineage>
</organism>
<dbReference type="RefSeq" id="WP_159978985.1">
    <property type="nucleotide sequence ID" value="NZ_BLIV01000006.1"/>
</dbReference>
<dbReference type="PROSITE" id="PS51186">
    <property type="entry name" value="GNAT"/>
    <property type="match status" value="1"/>
</dbReference>
<dbReference type="CDD" id="cd04301">
    <property type="entry name" value="NAT_SF"/>
    <property type="match status" value="1"/>
</dbReference>
<evidence type="ECO:0000313" key="4">
    <source>
        <dbReference type="EMBL" id="GFE51349.1"/>
    </source>
</evidence>
<dbReference type="Gene3D" id="3.40.630.30">
    <property type="match status" value="1"/>
</dbReference>
<dbReference type="SUPFAM" id="SSF55729">
    <property type="entry name" value="Acyl-CoA N-acyltransferases (Nat)"/>
    <property type="match status" value="1"/>
</dbReference>
<name>A0A640VTJ3_9RHOB</name>
<evidence type="ECO:0000256" key="1">
    <source>
        <dbReference type="ARBA" id="ARBA00022679"/>
    </source>
</evidence>
<dbReference type="InterPro" id="IPR016181">
    <property type="entry name" value="Acyl_CoA_acyltransferase"/>
</dbReference>
<evidence type="ECO:0000313" key="5">
    <source>
        <dbReference type="Proteomes" id="UP000436522"/>
    </source>
</evidence>